<evidence type="ECO:0000313" key="7">
    <source>
        <dbReference type="EMBL" id="OPA73754.1"/>
    </source>
</evidence>
<dbReference type="RefSeq" id="WP_158081811.1">
    <property type="nucleotide sequence ID" value="NZ_MSZX01000014.1"/>
</dbReference>
<dbReference type="PANTHER" id="PTHR43758:SF8">
    <property type="entry name" value="8-OXO-DGTP DIPHOSPHATASE YTKD-RELATED"/>
    <property type="match status" value="1"/>
</dbReference>
<sequence>MNEARTPRQIVKVLAIHEHKLVLVYQYRKELQSNTLELPGGKVKDNENPYDGAIRELAEETGLFSQELIELGTFLVPPGSVAVTLFFTNQIHLVQDQRLDDDEHIDIVYVDIEDAFLKVASGEWSDTRLGMGLILARSRGLL</sequence>
<dbReference type="InterPro" id="IPR000086">
    <property type="entry name" value="NUDIX_hydrolase_dom"/>
</dbReference>
<dbReference type="OrthoDB" id="9816289at2"/>
<evidence type="ECO:0000259" key="6">
    <source>
        <dbReference type="PROSITE" id="PS51462"/>
    </source>
</evidence>
<gene>
    <name evidence="7" type="ORF">BVG16_27090</name>
</gene>
<name>A0A1T2X1L3_9BACL</name>
<reference evidence="7 8" key="1">
    <citation type="submission" date="2017-01" db="EMBL/GenBank/DDBJ databases">
        <title>Genome analysis of Paenibacillus selenitrireducens ES3-24.</title>
        <authorList>
            <person name="Xu D."/>
            <person name="Yao R."/>
            <person name="Zheng S."/>
        </authorList>
    </citation>
    <scope>NUCLEOTIDE SEQUENCE [LARGE SCALE GENOMIC DNA]</scope>
    <source>
        <strain evidence="7 8">ES3-24</strain>
    </source>
</reference>
<protein>
    <recommendedName>
        <fullName evidence="6">Nudix hydrolase domain-containing protein</fullName>
    </recommendedName>
</protein>
<evidence type="ECO:0000256" key="4">
    <source>
        <dbReference type="ARBA" id="ARBA00022801"/>
    </source>
</evidence>
<organism evidence="7 8">
    <name type="scientific">Paenibacillus selenitireducens</name>
    <dbReference type="NCBI Taxonomy" id="1324314"/>
    <lineage>
        <taxon>Bacteria</taxon>
        <taxon>Bacillati</taxon>
        <taxon>Bacillota</taxon>
        <taxon>Bacilli</taxon>
        <taxon>Bacillales</taxon>
        <taxon>Paenibacillaceae</taxon>
        <taxon>Paenibacillus</taxon>
    </lineage>
</organism>
<keyword evidence="3" id="KW-0479">Metal-binding</keyword>
<evidence type="ECO:0000256" key="2">
    <source>
        <dbReference type="ARBA" id="ARBA00005582"/>
    </source>
</evidence>
<comment type="similarity">
    <text evidence="2">Belongs to the Nudix hydrolase family.</text>
</comment>
<dbReference type="Gene3D" id="3.90.79.10">
    <property type="entry name" value="Nucleoside Triphosphate Pyrophosphohydrolase"/>
    <property type="match status" value="1"/>
</dbReference>
<keyword evidence="4" id="KW-0378">Hydrolase</keyword>
<dbReference type="AlphaFoldDB" id="A0A1T2X1L3"/>
<keyword evidence="5" id="KW-0460">Magnesium</keyword>
<evidence type="ECO:0000313" key="8">
    <source>
        <dbReference type="Proteomes" id="UP000190188"/>
    </source>
</evidence>
<proteinExistence type="inferred from homology"/>
<dbReference type="InterPro" id="IPR020084">
    <property type="entry name" value="NUDIX_hydrolase_CS"/>
</dbReference>
<comment type="caution">
    <text evidence="7">The sequence shown here is derived from an EMBL/GenBank/DDBJ whole genome shotgun (WGS) entry which is preliminary data.</text>
</comment>
<dbReference type="PROSITE" id="PS51462">
    <property type="entry name" value="NUDIX"/>
    <property type="match status" value="1"/>
</dbReference>
<dbReference type="STRING" id="1324314.BVG16_27090"/>
<dbReference type="Proteomes" id="UP000190188">
    <property type="component" value="Unassembled WGS sequence"/>
</dbReference>
<evidence type="ECO:0000256" key="3">
    <source>
        <dbReference type="ARBA" id="ARBA00022723"/>
    </source>
</evidence>
<accession>A0A1T2X1L3</accession>
<feature type="domain" description="Nudix hydrolase" evidence="6">
    <location>
        <begin position="6"/>
        <end position="132"/>
    </location>
</feature>
<dbReference type="PANTHER" id="PTHR43758">
    <property type="entry name" value="7,8-DIHYDRO-8-OXOGUANINE TRIPHOSPHATASE"/>
    <property type="match status" value="1"/>
</dbReference>
<dbReference type="GO" id="GO:0046872">
    <property type="term" value="F:metal ion binding"/>
    <property type="evidence" value="ECO:0007669"/>
    <property type="project" value="UniProtKB-KW"/>
</dbReference>
<dbReference type="CDD" id="cd03424">
    <property type="entry name" value="NUDIX_ADPRase_Nudt5_UGPPase_Nudt14"/>
    <property type="match status" value="1"/>
</dbReference>
<dbReference type="PROSITE" id="PS00893">
    <property type="entry name" value="NUDIX_BOX"/>
    <property type="match status" value="1"/>
</dbReference>
<dbReference type="SUPFAM" id="SSF55811">
    <property type="entry name" value="Nudix"/>
    <property type="match status" value="1"/>
</dbReference>
<dbReference type="InterPro" id="IPR015797">
    <property type="entry name" value="NUDIX_hydrolase-like_dom_sf"/>
</dbReference>
<dbReference type="GO" id="GO:0016818">
    <property type="term" value="F:hydrolase activity, acting on acid anhydrides, in phosphorus-containing anhydrides"/>
    <property type="evidence" value="ECO:0007669"/>
    <property type="project" value="TreeGrafter"/>
</dbReference>
<dbReference type="EMBL" id="MSZX01000014">
    <property type="protein sequence ID" value="OPA73754.1"/>
    <property type="molecule type" value="Genomic_DNA"/>
</dbReference>
<dbReference type="Pfam" id="PF00293">
    <property type="entry name" value="NUDIX"/>
    <property type="match status" value="1"/>
</dbReference>
<evidence type="ECO:0000256" key="1">
    <source>
        <dbReference type="ARBA" id="ARBA00001946"/>
    </source>
</evidence>
<comment type="cofactor">
    <cofactor evidence="1">
        <name>Mg(2+)</name>
        <dbReference type="ChEBI" id="CHEBI:18420"/>
    </cofactor>
</comment>
<evidence type="ECO:0000256" key="5">
    <source>
        <dbReference type="ARBA" id="ARBA00022842"/>
    </source>
</evidence>
<keyword evidence="8" id="KW-1185">Reference proteome</keyword>